<dbReference type="Pfam" id="PF00128">
    <property type="entry name" value="Alpha-amylase"/>
    <property type="match status" value="2"/>
</dbReference>
<evidence type="ECO:0000256" key="2">
    <source>
        <dbReference type="SAM" id="MobiDB-lite"/>
    </source>
</evidence>
<evidence type="ECO:0000256" key="1">
    <source>
        <dbReference type="ARBA" id="ARBA00008061"/>
    </source>
</evidence>
<dbReference type="EMBL" id="RQZC01000003">
    <property type="protein sequence ID" value="RRD30206.1"/>
    <property type="molecule type" value="Genomic_DNA"/>
</dbReference>
<organism evidence="4 5">
    <name type="scientific">Actinomyces bowdenii</name>
    <dbReference type="NCBI Taxonomy" id="131109"/>
    <lineage>
        <taxon>Bacteria</taxon>
        <taxon>Bacillati</taxon>
        <taxon>Actinomycetota</taxon>
        <taxon>Actinomycetes</taxon>
        <taxon>Actinomycetales</taxon>
        <taxon>Actinomycetaceae</taxon>
        <taxon>Actinomyces</taxon>
    </lineage>
</organism>
<sequence length="649" mass="70630">MDGRRRICRRIVVGRVRPGGADLWHSPPVTDSPAPPRASRPHRPAPPAAQQRPWWKDAVVYQIYPRSFADADGNGIGDLVGITSRVPYLRELGVDAVWLSPFYPSALADGGYDVDDYRDVAPEIGTLEDFDEMVGALHAAGVRVLVDIVPNHSSNRHEWFRAALAGGPDAPERDLYHVRPGTGPDGAEPPNDWRSIFGGPAWERIEDRDAQGRALTGPGTGRPYQWYLHIFAVQQPDLNWGHPQVREHFRGTLRFWADRGVDGFRVDAALGMAKDMSEPYRPFSQMPWWPLPEDGSHPLFDRDEVHEIYREWRSILEDYDPPRFAVAEAGVAASRRAAYAASVGQAFNFQMQDADFTPASYRWAVEAGLDDLERCGSTTWVLGCHDVIRVASRYGFDPRGAGRQDEGRGAAQEAGASPDGRGAEEPGPYDPAQGDEPAGASLALARQWVVANGVAPVGDAAAGRRRALAGALLVMALPGSMYIYQGDELGLPEVPDIPEDRLQDPIALRRRAVEKGRDGCRVPLPWTRTGASSGFGPEDGAEPHLPQPPSWGTLSAQAQEGEAGSALELYRRGLALRRRVWGAANDAPLTWLEAPEHALAFARGGLQCWTAFGAPVELPAGEVILSSAPIDADAQPAVLPADATAWLLT</sequence>
<gene>
    <name evidence="4" type="ORF">EII10_03855</name>
</gene>
<comment type="similarity">
    <text evidence="1">Belongs to the glycosyl hydrolase 13 family.</text>
</comment>
<protein>
    <submittedName>
        <fullName evidence="4">Alpha-amylase</fullName>
    </submittedName>
</protein>
<dbReference type="InterPro" id="IPR006047">
    <property type="entry name" value="GH13_cat_dom"/>
</dbReference>
<feature type="region of interest" description="Disordered" evidence="2">
    <location>
        <begin position="399"/>
        <end position="437"/>
    </location>
</feature>
<keyword evidence="5" id="KW-1185">Reference proteome</keyword>
<dbReference type="GO" id="GO:0004556">
    <property type="term" value="F:alpha-amylase activity"/>
    <property type="evidence" value="ECO:0007669"/>
    <property type="project" value="TreeGrafter"/>
</dbReference>
<evidence type="ECO:0000259" key="3">
    <source>
        <dbReference type="SMART" id="SM00642"/>
    </source>
</evidence>
<dbReference type="OrthoDB" id="9043248at2"/>
<feature type="region of interest" description="Disordered" evidence="2">
    <location>
        <begin position="22"/>
        <end position="51"/>
    </location>
</feature>
<evidence type="ECO:0000313" key="4">
    <source>
        <dbReference type="EMBL" id="RRD30206.1"/>
    </source>
</evidence>
<dbReference type="Proteomes" id="UP000271272">
    <property type="component" value="Unassembled WGS sequence"/>
</dbReference>
<reference evidence="4 5" key="1">
    <citation type="submission" date="2018-11" db="EMBL/GenBank/DDBJ databases">
        <title>Genomes From Bacteria Associated with the Canine Oral Cavity: a Test Case for Automated Genome-Based Taxonomic Assignment.</title>
        <authorList>
            <person name="Coil D.A."/>
            <person name="Jospin G."/>
            <person name="Darling A.E."/>
            <person name="Wallis C."/>
            <person name="Davis I.J."/>
            <person name="Harris S."/>
            <person name="Eisen J.A."/>
            <person name="Holcombe L.J."/>
            <person name="O'Flynn C."/>
        </authorList>
    </citation>
    <scope>NUCLEOTIDE SEQUENCE [LARGE SCALE GENOMIC DNA]</scope>
    <source>
        <strain evidence="4 5">OH5050</strain>
    </source>
</reference>
<dbReference type="GO" id="GO:0009313">
    <property type="term" value="P:oligosaccharide catabolic process"/>
    <property type="evidence" value="ECO:0007669"/>
    <property type="project" value="TreeGrafter"/>
</dbReference>
<accession>A0A3P1V980</accession>
<proteinExistence type="inferred from homology"/>
<dbReference type="PANTHER" id="PTHR10357">
    <property type="entry name" value="ALPHA-AMYLASE FAMILY MEMBER"/>
    <property type="match status" value="1"/>
</dbReference>
<dbReference type="CDD" id="cd11332">
    <property type="entry name" value="AmyAc_OligoGlu_TS"/>
    <property type="match status" value="1"/>
</dbReference>
<dbReference type="SUPFAM" id="SSF51445">
    <property type="entry name" value="(Trans)glycosidases"/>
    <property type="match status" value="1"/>
</dbReference>
<dbReference type="InterPro" id="IPR017853">
    <property type="entry name" value="GH"/>
</dbReference>
<feature type="region of interest" description="Disordered" evidence="2">
    <location>
        <begin position="523"/>
        <end position="546"/>
    </location>
</feature>
<dbReference type="InterPro" id="IPR045857">
    <property type="entry name" value="O16G_dom_2"/>
</dbReference>
<dbReference type="PANTHER" id="PTHR10357:SF179">
    <property type="entry name" value="NEUTRAL AND BASIC AMINO ACID TRANSPORT PROTEIN RBAT"/>
    <property type="match status" value="1"/>
</dbReference>
<evidence type="ECO:0000313" key="5">
    <source>
        <dbReference type="Proteomes" id="UP000271272"/>
    </source>
</evidence>
<feature type="domain" description="Glycosyl hydrolase family 13 catalytic" evidence="3">
    <location>
        <begin position="62"/>
        <end position="521"/>
    </location>
</feature>
<dbReference type="Gene3D" id="3.20.20.80">
    <property type="entry name" value="Glycosidases"/>
    <property type="match status" value="2"/>
</dbReference>
<dbReference type="AlphaFoldDB" id="A0A3P1V980"/>
<comment type="caution">
    <text evidence="4">The sequence shown here is derived from an EMBL/GenBank/DDBJ whole genome shotgun (WGS) entry which is preliminary data.</text>
</comment>
<name>A0A3P1V980_9ACTO</name>
<dbReference type="SMART" id="SM00642">
    <property type="entry name" value="Aamy"/>
    <property type="match status" value="1"/>
</dbReference>
<dbReference type="Gene3D" id="3.90.400.10">
    <property type="entry name" value="Oligo-1,6-glucosidase, Domain 2"/>
    <property type="match status" value="1"/>
</dbReference>